<reference evidence="1 2" key="1">
    <citation type="journal article" date="2019" name="Sci. Rep.">
        <title>Orb-weaving spider Araneus ventricosus genome elucidates the spidroin gene catalogue.</title>
        <authorList>
            <person name="Kono N."/>
            <person name="Nakamura H."/>
            <person name="Ohtoshi R."/>
            <person name="Moran D.A.P."/>
            <person name="Shinohara A."/>
            <person name="Yoshida Y."/>
            <person name="Fujiwara M."/>
            <person name="Mori M."/>
            <person name="Tomita M."/>
            <person name="Arakawa K."/>
        </authorList>
    </citation>
    <scope>NUCLEOTIDE SEQUENCE [LARGE SCALE GENOMIC DNA]</scope>
</reference>
<gene>
    <name evidence="1" type="ORF">AVEN_143414_1</name>
</gene>
<keyword evidence="2" id="KW-1185">Reference proteome</keyword>
<evidence type="ECO:0008006" key="3">
    <source>
        <dbReference type="Google" id="ProtNLM"/>
    </source>
</evidence>
<dbReference type="AlphaFoldDB" id="A0A4Y2AEB1"/>
<accession>A0A4Y2AEB1</accession>
<dbReference type="EMBL" id="BGPR01000014">
    <property type="protein sequence ID" value="GBL78128.1"/>
    <property type="molecule type" value="Genomic_DNA"/>
</dbReference>
<proteinExistence type="predicted"/>
<sequence length="112" mass="13326">MPQRSIYRIFSRGCIYKAKHRSGRPRMTNKLDDRRIQRLASTQQMTVPENQRSSGLLVSKDRIRRRSLEERTMVHCKVKEKPALKPQIMLWARNHVSYGSKWQPVIFSDDKE</sequence>
<organism evidence="1 2">
    <name type="scientific">Araneus ventricosus</name>
    <name type="common">Orbweaver spider</name>
    <name type="synonym">Epeira ventricosa</name>
    <dbReference type="NCBI Taxonomy" id="182803"/>
    <lineage>
        <taxon>Eukaryota</taxon>
        <taxon>Metazoa</taxon>
        <taxon>Ecdysozoa</taxon>
        <taxon>Arthropoda</taxon>
        <taxon>Chelicerata</taxon>
        <taxon>Arachnida</taxon>
        <taxon>Araneae</taxon>
        <taxon>Araneomorphae</taxon>
        <taxon>Entelegynae</taxon>
        <taxon>Araneoidea</taxon>
        <taxon>Araneidae</taxon>
        <taxon>Araneus</taxon>
    </lineage>
</organism>
<evidence type="ECO:0000313" key="1">
    <source>
        <dbReference type="EMBL" id="GBL78128.1"/>
    </source>
</evidence>
<dbReference type="Proteomes" id="UP000499080">
    <property type="component" value="Unassembled WGS sequence"/>
</dbReference>
<comment type="caution">
    <text evidence="1">The sequence shown here is derived from an EMBL/GenBank/DDBJ whole genome shotgun (WGS) entry which is preliminary data.</text>
</comment>
<name>A0A4Y2AEB1_ARAVE</name>
<protein>
    <recommendedName>
        <fullName evidence="3">Transposase Tc1-like domain-containing protein</fullName>
    </recommendedName>
</protein>
<evidence type="ECO:0000313" key="2">
    <source>
        <dbReference type="Proteomes" id="UP000499080"/>
    </source>
</evidence>